<dbReference type="AlphaFoldDB" id="A0A4Y9Y4Z0"/>
<evidence type="ECO:0000313" key="2">
    <source>
        <dbReference type="Proteomes" id="UP000298390"/>
    </source>
</evidence>
<evidence type="ECO:0000313" key="1">
    <source>
        <dbReference type="EMBL" id="TFY57425.1"/>
    </source>
</evidence>
<dbReference type="EMBL" id="SEKV01000429">
    <property type="protein sequence ID" value="TFY57425.1"/>
    <property type="molecule type" value="Genomic_DNA"/>
</dbReference>
<proteinExistence type="predicted"/>
<sequence length="277" mass="31020">MDTLYDSLKIGQDNVVAFEDPELAMRHGVCEGEVHDTRIGELGPATWSPNEEYSSGSHVPSMARPWEEPNNVYMHANPIADPGYLPTIPGRSDGESSYYASPQDEFPLRHHGSGYHLDPGPAVFDPHYAAWGHNDTEAAFNSQFLQSSSIQPARIHSRMSRPLASSHYTPCAWGSDCRIPLDDLSPSGISRHLKEHHFRDQSAPWHPKNRGHCKWWEADGVCNKDLNYASFGKHIAAVHLQSTARPCPNCHQNLGRADSLERHIKNYCPRSSHAEKK</sequence>
<comment type="caution">
    <text evidence="1">The sequence shown here is derived from an EMBL/GenBank/DDBJ whole genome shotgun (WGS) entry which is preliminary data.</text>
</comment>
<dbReference type="Proteomes" id="UP000298390">
    <property type="component" value="Unassembled WGS sequence"/>
</dbReference>
<protein>
    <submittedName>
        <fullName evidence="1">Uncharacterized protein</fullName>
    </submittedName>
</protein>
<organism evidence="1 2">
    <name type="scientific">Rhodofomes roseus</name>
    <dbReference type="NCBI Taxonomy" id="34475"/>
    <lineage>
        <taxon>Eukaryota</taxon>
        <taxon>Fungi</taxon>
        <taxon>Dikarya</taxon>
        <taxon>Basidiomycota</taxon>
        <taxon>Agaricomycotina</taxon>
        <taxon>Agaricomycetes</taxon>
        <taxon>Polyporales</taxon>
        <taxon>Rhodofomes</taxon>
    </lineage>
</organism>
<reference evidence="1 2" key="1">
    <citation type="submission" date="2019-01" db="EMBL/GenBank/DDBJ databases">
        <title>Genome sequencing of the rare red list fungi Fomitopsis rosea.</title>
        <authorList>
            <person name="Buettner E."/>
            <person name="Kellner H."/>
        </authorList>
    </citation>
    <scope>NUCLEOTIDE SEQUENCE [LARGE SCALE GENOMIC DNA]</scope>
    <source>
        <strain evidence="1 2">DSM 105464</strain>
    </source>
</reference>
<name>A0A4Y9Y4Z0_9APHY</name>
<accession>A0A4Y9Y4Z0</accession>
<gene>
    <name evidence="1" type="ORF">EVJ58_g7026</name>
</gene>
<dbReference type="STRING" id="34475.A0A4Y9Y4Z0"/>